<evidence type="ECO:0000256" key="2">
    <source>
        <dbReference type="SAM" id="SignalP"/>
    </source>
</evidence>
<dbReference type="STRING" id="688867.SAMN05660236_3939"/>
<dbReference type="RefSeq" id="WP_079688514.1">
    <property type="nucleotide sequence ID" value="NZ_FUZU01000003.1"/>
</dbReference>
<dbReference type="OrthoDB" id="826125at2"/>
<protein>
    <submittedName>
        <fullName evidence="3">Uncharacterized protein</fullName>
    </submittedName>
</protein>
<proteinExistence type="predicted"/>
<keyword evidence="4" id="KW-1185">Reference proteome</keyword>
<feature type="compositionally biased region" description="Low complexity" evidence="1">
    <location>
        <begin position="27"/>
        <end position="40"/>
    </location>
</feature>
<evidence type="ECO:0000313" key="3">
    <source>
        <dbReference type="EMBL" id="SKC81387.1"/>
    </source>
</evidence>
<sequence length="119" mass="13306">MKRIAGFFIGMFIIGITAVNAQQSKDSTSTQPRTSTRTESNQFNQKDYTLVQPSEIPSSLRETLKDNRYTGWENGKVYKDKDNNGYWVRIASGSDVQNFFFDKNGKAADKGPGVGKSPQ</sequence>
<dbReference type="EMBL" id="FUZU01000003">
    <property type="protein sequence ID" value="SKC81387.1"/>
    <property type="molecule type" value="Genomic_DNA"/>
</dbReference>
<dbReference type="Proteomes" id="UP000190961">
    <property type="component" value="Unassembled WGS sequence"/>
</dbReference>
<feature type="region of interest" description="Disordered" evidence="1">
    <location>
        <begin position="22"/>
        <end position="47"/>
    </location>
</feature>
<feature type="signal peptide" evidence="2">
    <location>
        <begin position="1"/>
        <end position="21"/>
    </location>
</feature>
<gene>
    <name evidence="3" type="ORF">SAMN05660236_3939</name>
</gene>
<evidence type="ECO:0000256" key="1">
    <source>
        <dbReference type="SAM" id="MobiDB-lite"/>
    </source>
</evidence>
<feature type="chain" id="PRO_5010530352" evidence="2">
    <location>
        <begin position="22"/>
        <end position="119"/>
    </location>
</feature>
<evidence type="ECO:0000313" key="4">
    <source>
        <dbReference type="Proteomes" id="UP000190961"/>
    </source>
</evidence>
<accession>A0A1T5LZI5</accession>
<dbReference type="AlphaFoldDB" id="A0A1T5LZI5"/>
<reference evidence="3 4" key="1">
    <citation type="submission" date="2017-02" db="EMBL/GenBank/DDBJ databases">
        <authorList>
            <person name="Peterson S.W."/>
        </authorList>
    </citation>
    <scope>NUCLEOTIDE SEQUENCE [LARGE SCALE GENOMIC DNA]</scope>
    <source>
        <strain evidence="3 4">DSM 25262</strain>
    </source>
</reference>
<organism evidence="3 4">
    <name type="scientific">Ohtaekwangia koreensis</name>
    <dbReference type="NCBI Taxonomy" id="688867"/>
    <lineage>
        <taxon>Bacteria</taxon>
        <taxon>Pseudomonadati</taxon>
        <taxon>Bacteroidota</taxon>
        <taxon>Cytophagia</taxon>
        <taxon>Cytophagales</taxon>
        <taxon>Fulvivirgaceae</taxon>
        <taxon>Ohtaekwangia</taxon>
    </lineage>
</organism>
<keyword evidence="2" id="KW-0732">Signal</keyword>
<name>A0A1T5LZI5_9BACT</name>